<dbReference type="Gene3D" id="3.40.190.10">
    <property type="entry name" value="Periplasmic binding protein-like II"/>
    <property type="match status" value="1"/>
</dbReference>
<protein>
    <recommendedName>
        <fullName evidence="10">Ionotropic glutamate receptor C-terminal domain-containing protein</fullName>
    </recommendedName>
</protein>
<evidence type="ECO:0000313" key="11">
    <source>
        <dbReference type="EMBL" id="EDX00750.2"/>
    </source>
</evidence>
<evidence type="ECO:0000256" key="2">
    <source>
        <dbReference type="ARBA" id="ARBA00008685"/>
    </source>
</evidence>
<feature type="transmembrane region" description="Helical" evidence="9">
    <location>
        <begin position="436"/>
        <end position="459"/>
    </location>
</feature>
<sequence>MGRYRNLRKQGKWSGELSEITLANGVKQNTVEKFTAEISFGGRSFHISFMNSSTNAQDMGVSEESDFKNVYIDGTETRIVLSFCEKFNCTIQIDSSDADDWGKVYPNMSGDGALGMLINRKADICIGAMYSWSEDYTYLDLSMYLVRSGITCLVPAPLRLTSWYLPLKPFKESLWATILLCLCVEAVGLVLAYKSEQALYEQPSYRVGWWTCIRFGVFTTFKLFISQSENSKAYSLTVRVLLFACFLNDLIITSIYDGGLASILTIPSLGEAADTVHRLRLHRLQWAANSEAWVSAIRASDEPLVKEILNNFHIYSDDELLLLAQGEDIRIGFSVERLPFGHFAIGNYLGPEAVGQLVIMKDDLYFQYTVAFVPRLWPLLEKFNTLIYSWHSSGFDKYWEFRVVADNLNLKIQQQVQETMTGSKDIGPITLGMSNFAGFIIVWILGSAIATCIFLVELFTNIL</sequence>
<evidence type="ECO:0000256" key="6">
    <source>
        <dbReference type="ARBA" id="ARBA00023136"/>
    </source>
</evidence>
<name>B4IV73_DROYA</name>
<dbReference type="AlphaFoldDB" id="B4IV73"/>
<keyword evidence="6 9" id="KW-0472">Membrane</keyword>
<evidence type="ECO:0000256" key="7">
    <source>
        <dbReference type="ARBA" id="ARBA00023170"/>
    </source>
</evidence>
<keyword evidence="5 9" id="KW-1133">Transmembrane helix</keyword>
<evidence type="ECO:0000256" key="5">
    <source>
        <dbReference type="ARBA" id="ARBA00022989"/>
    </source>
</evidence>
<evidence type="ECO:0000256" key="4">
    <source>
        <dbReference type="ARBA" id="ARBA00022692"/>
    </source>
</evidence>
<dbReference type="PANTHER" id="PTHR42643">
    <property type="entry name" value="IONOTROPIC RECEPTOR 20A-RELATED"/>
    <property type="match status" value="1"/>
</dbReference>
<dbReference type="KEGG" id="dya:Dyak_GE10986"/>
<keyword evidence="4 9" id="KW-0812">Transmembrane</keyword>
<feature type="domain" description="Ionotropic glutamate receptor C-terminal" evidence="10">
    <location>
        <begin position="173"/>
        <end position="446"/>
    </location>
</feature>
<dbReference type="HOGENOM" id="CLU_025015_2_0_1"/>
<reference evidence="11 12" key="2">
    <citation type="journal article" date="2007" name="PLoS Biol.">
        <title>Principles of genome evolution in the Drosophila melanogaster species group.</title>
        <authorList>
            <person name="Ranz J.M."/>
            <person name="Maurin D."/>
            <person name="Chan Y.S."/>
            <person name="von Grotthuss M."/>
            <person name="Hillier L.W."/>
            <person name="Roote J."/>
            <person name="Ashburner M."/>
            <person name="Bergman C.M."/>
        </authorList>
    </citation>
    <scope>NUCLEOTIDE SEQUENCE [LARGE SCALE GENOMIC DNA]</scope>
    <source>
        <strain evidence="12">Tai18E2 / Tucson 14021-0261.01</strain>
    </source>
</reference>
<dbReference type="InterPro" id="IPR052192">
    <property type="entry name" value="Insect_Ionotropic_Sensory_Rcpt"/>
</dbReference>
<reference evidence="11 12" key="1">
    <citation type="journal article" date="2007" name="Nature">
        <title>Evolution of genes and genomes on the Drosophila phylogeny.</title>
        <authorList>
            <consortium name="Drosophila 12 Genomes Consortium"/>
            <person name="Clark A.G."/>
            <person name="Eisen M.B."/>
            <person name="Smith D.R."/>
            <person name="Bergman C.M."/>
            <person name="Oliver B."/>
            <person name="Markow T.A."/>
            <person name="Kaufman T.C."/>
            <person name="Kellis M."/>
            <person name="Gelbart W."/>
            <person name="Iyer V.N."/>
            <person name="Pollard D.A."/>
            <person name="Sackton T.B."/>
            <person name="Larracuente A.M."/>
            <person name="Singh N.D."/>
            <person name="Abad J.P."/>
            <person name="Abt D.N."/>
            <person name="Adryan B."/>
            <person name="Aguade M."/>
            <person name="Akashi H."/>
            <person name="Anderson W.W."/>
            <person name="Aquadro C.F."/>
            <person name="Ardell D.H."/>
            <person name="Arguello R."/>
            <person name="Artieri C.G."/>
            <person name="Barbash D.A."/>
            <person name="Barker D."/>
            <person name="Barsanti P."/>
            <person name="Batterham P."/>
            <person name="Batzoglou S."/>
            <person name="Begun D."/>
            <person name="Bhutkar A."/>
            <person name="Blanco E."/>
            <person name="Bosak S.A."/>
            <person name="Bradley R.K."/>
            <person name="Brand A.D."/>
            <person name="Brent M.R."/>
            <person name="Brooks A.N."/>
            <person name="Brown R.H."/>
            <person name="Butlin R.K."/>
            <person name="Caggese C."/>
            <person name="Calvi B.R."/>
            <person name="Bernardo de Carvalho A."/>
            <person name="Caspi A."/>
            <person name="Castrezana S."/>
            <person name="Celniker S.E."/>
            <person name="Chang J.L."/>
            <person name="Chapple C."/>
            <person name="Chatterji S."/>
            <person name="Chinwalla A."/>
            <person name="Civetta A."/>
            <person name="Clifton S.W."/>
            <person name="Comeron J.M."/>
            <person name="Costello J.C."/>
            <person name="Coyne J.A."/>
            <person name="Daub J."/>
            <person name="David R.G."/>
            <person name="Delcher A.L."/>
            <person name="Delehaunty K."/>
            <person name="Do C.B."/>
            <person name="Ebling H."/>
            <person name="Edwards K."/>
            <person name="Eickbush T."/>
            <person name="Evans J.D."/>
            <person name="Filipski A."/>
            <person name="Findeiss S."/>
            <person name="Freyhult E."/>
            <person name="Fulton L."/>
            <person name="Fulton R."/>
            <person name="Garcia A.C."/>
            <person name="Gardiner A."/>
            <person name="Garfield D.A."/>
            <person name="Garvin B.E."/>
            <person name="Gibson G."/>
            <person name="Gilbert D."/>
            <person name="Gnerre S."/>
            <person name="Godfrey J."/>
            <person name="Good R."/>
            <person name="Gotea V."/>
            <person name="Gravely B."/>
            <person name="Greenberg A.J."/>
            <person name="Griffiths-Jones S."/>
            <person name="Gross S."/>
            <person name="Guigo R."/>
            <person name="Gustafson E.A."/>
            <person name="Haerty W."/>
            <person name="Hahn M.W."/>
            <person name="Halligan D.L."/>
            <person name="Halpern A.L."/>
            <person name="Halter G.M."/>
            <person name="Han M.V."/>
            <person name="Heger A."/>
            <person name="Hillier L."/>
            <person name="Hinrichs A.S."/>
            <person name="Holmes I."/>
            <person name="Hoskins R.A."/>
            <person name="Hubisz M.J."/>
            <person name="Hultmark D."/>
            <person name="Huntley M.A."/>
            <person name="Jaffe D.B."/>
            <person name="Jagadeeshan S."/>
            <person name="Jeck W.R."/>
            <person name="Johnson J."/>
            <person name="Jones C.D."/>
            <person name="Jordan W.C."/>
            <person name="Karpen G.H."/>
            <person name="Kataoka E."/>
            <person name="Keightley P.D."/>
            <person name="Kheradpour P."/>
            <person name="Kirkness E.F."/>
            <person name="Koerich L.B."/>
            <person name="Kristiansen K."/>
            <person name="Kudrna D."/>
            <person name="Kulathinal R.J."/>
            <person name="Kumar S."/>
            <person name="Kwok R."/>
            <person name="Lander E."/>
            <person name="Langley C.H."/>
            <person name="Lapoint R."/>
            <person name="Lazzaro B.P."/>
            <person name="Lee S.J."/>
            <person name="Levesque L."/>
            <person name="Li R."/>
            <person name="Lin C.F."/>
            <person name="Lin M.F."/>
            <person name="Lindblad-Toh K."/>
            <person name="Llopart A."/>
            <person name="Long M."/>
            <person name="Low L."/>
            <person name="Lozovsky E."/>
            <person name="Lu J."/>
            <person name="Luo M."/>
            <person name="Machado C.A."/>
            <person name="Makalowski W."/>
            <person name="Marzo M."/>
            <person name="Matsuda M."/>
            <person name="Matzkin L."/>
            <person name="McAllister B."/>
            <person name="McBride C.S."/>
            <person name="McKernan B."/>
            <person name="McKernan K."/>
            <person name="Mendez-Lago M."/>
            <person name="Minx P."/>
            <person name="Mollenhauer M.U."/>
            <person name="Montooth K."/>
            <person name="Mount S.M."/>
            <person name="Mu X."/>
            <person name="Myers E."/>
            <person name="Negre B."/>
            <person name="Newfeld S."/>
            <person name="Nielsen R."/>
            <person name="Noor M.A."/>
            <person name="O'Grady P."/>
            <person name="Pachter L."/>
            <person name="Papaceit M."/>
            <person name="Parisi M.J."/>
            <person name="Parisi M."/>
            <person name="Parts L."/>
            <person name="Pedersen J.S."/>
            <person name="Pesole G."/>
            <person name="Phillippy A.M."/>
            <person name="Ponting C.P."/>
            <person name="Pop M."/>
            <person name="Porcelli D."/>
            <person name="Powell J.R."/>
            <person name="Prohaska S."/>
            <person name="Pruitt K."/>
            <person name="Puig M."/>
            <person name="Quesneville H."/>
            <person name="Ram K.R."/>
            <person name="Rand D."/>
            <person name="Rasmussen M.D."/>
            <person name="Reed L.K."/>
            <person name="Reenan R."/>
            <person name="Reily A."/>
            <person name="Remington K.A."/>
            <person name="Rieger T.T."/>
            <person name="Ritchie M.G."/>
            <person name="Robin C."/>
            <person name="Rogers Y.H."/>
            <person name="Rohde C."/>
            <person name="Rozas J."/>
            <person name="Rubenfield M.J."/>
            <person name="Ruiz A."/>
            <person name="Russo S."/>
            <person name="Salzberg S.L."/>
            <person name="Sanchez-Gracia A."/>
            <person name="Saranga D.J."/>
            <person name="Sato H."/>
            <person name="Schaeffer S.W."/>
            <person name="Schatz M.C."/>
            <person name="Schlenke T."/>
            <person name="Schwartz R."/>
            <person name="Segarra C."/>
            <person name="Singh R.S."/>
            <person name="Sirot L."/>
            <person name="Sirota M."/>
            <person name="Sisneros N.B."/>
            <person name="Smith C.D."/>
            <person name="Smith T.F."/>
            <person name="Spieth J."/>
            <person name="Stage D.E."/>
            <person name="Stark A."/>
            <person name="Stephan W."/>
            <person name="Strausberg R.L."/>
            <person name="Strempel S."/>
            <person name="Sturgill D."/>
            <person name="Sutton G."/>
            <person name="Sutton G.G."/>
            <person name="Tao W."/>
            <person name="Teichmann S."/>
            <person name="Tobari Y.N."/>
            <person name="Tomimura Y."/>
            <person name="Tsolas J.M."/>
            <person name="Valente V.L."/>
            <person name="Venter E."/>
            <person name="Venter J.C."/>
            <person name="Vicario S."/>
            <person name="Vieira F.G."/>
            <person name="Vilella A.J."/>
            <person name="Villasante A."/>
            <person name="Walenz B."/>
            <person name="Wang J."/>
            <person name="Wasserman M."/>
            <person name="Watts T."/>
            <person name="Wilson D."/>
            <person name="Wilson R.K."/>
            <person name="Wing R.A."/>
            <person name="Wolfner M.F."/>
            <person name="Wong A."/>
            <person name="Wong G.K."/>
            <person name="Wu C.I."/>
            <person name="Wu G."/>
            <person name="Yamamoto D."/>
            <person name="Yang H.P."/>
            <person name="Yang S.P."/>
            <person name="Yorke J.A."/>
            <person name="Yoshida K."/>
            <person name="Zdobnov E."/>
            <person name="Zhang P."/>
            <person name="Zhang Y."/>
            <person name="Zimin A.V."/>
            <person name="Baldwin J."/>
            <person name="Abdouelleil A."/>
            <person name="Abdulkadir J."/>
            <person name="Abebe A."/>
            <person name="Abera B."/>
            <person name="Abreu J."/>
            <person name="Acer S.C."/>
            <person name="Aftuck L."/>
            <person name="Alexander A."/>
            <person name="An P."/>
            <person name="Anderson E."/>
            <person name="Anderson S."/>
            <person name="Arachi H."/>
            <person name="Azer M."/>
            <person name="Bachantsang P."/>
            <person name="Barry A."/>
            <person name="Bayul T."/>
            <person name="Berlin A."/>
            <person name="Bessette D."/>
            <person name="Bloom T."/>
            <person name="Blye J."/>
            <person name="Boguslavskiy L."/>
            <person name="Bonnet C."/>
            <person name="Boukhgalter B."/>
            <person name="Bourzgui I."/>
            <person name="Brown A."/>
            <person name="Cahill P."/>
            <person name="Channer S."/>
            <person name="Cheshatsang Y."/>
            <person name="Chuda L."/>
            <person name="Citroen M."/>
            <person name="Collymore A."/>
            <person name="Cooke P."/>
            <person name="Costello M."/>
            <person name="D'Aco K."/>
            <person name="Daza R."/>
            <person name="De Haan G."/>
            <person name="DeGray S."/>
            <person name="DeMaso C."/>
            <person name="Dhargay N."/>
            <person name="Dooley K."/>
            <person name="Dooley E."/>
            <person name="Doricent M."/>
            <person name="Dorje P."/>
            <person name="Dorjee K."/>
            <person name="Dupes A."/>
            <person name="Elong R."/>
            <person name="Falk J."/>
            <person name="Farina A."/>
            <person name="Faro S."/>
            <person name="Ferguson D."/>
            <person name="Fisher S."/>
            <person name="Foley C.D."/>
            <person name="Franke A."/>
            <person name="Friedrich D."/>
            <person name="Gadbois L."/>
            <person name="Gearin G."/>
            <person name="Gearin C.R."/>
            <person name="Giannoukos G."/>
            <person name="Goode T."/>
            <person name="Graham J."/>
            <person name="Grandbois E."/>
            <person name="Grewal S."/>
            <person name="Gyaltsen K."/>
            <person name="Hafez N."/>
            <person name="Hagos B."/>
            <person name="Hall J."/>
            <person name="Henson C."/>
            <person name="Hollinger A."/>
            <person name="Honan T."/>
            <person name="Huard M.D."/>
            <person name="Hughes L."/>
            <person name="Hurhula B."/>
            <person name="Husby M.E."/>
            <person name="Kamat A."/>
            <person name="Kanga B."/>
            <person name="Kashin S."/>
            <person name="Khazanovich D."/>
            <person name="Kisner P."/>
            <person name="Lance K."/>
            <person name="Lara M."/>
            <person name="Lee W."/>
            <person name="Lennon N."/>
            <person name="Letendre F."/>
            <person name="LeVine R."/>
            <person name="Lipovsky A."/>
            <person name="Liu X."/>
            <person name="Liu J."/>
            <person name="Liu S."/>
            <person name="Lokyitsang T."/>
            <person name="Lokyitsang Y."/>
            <person name="Lubonja R."/>
            <person name="Lui A."/>
            <person name="MacDonald P."/>
            <person name="Magnisalis V."/>
            <person name="Maru K."/>
            <person name="Matthews C."/>
            <person name="McCusker W."/>
            <person name="McDonough S."/>
            <person name="Mehta T."/>
            <person name="Meldrim J."/>
            <person name="Meneus L."/>
            <person name="Mihai O."/>
            <person name="Mihalev A."/>
            <person name="Mihova T."/>
            <person name="Mittelman R."/>
            <person name="Mlenga V."/>
            <person name="Montmayeur A."/>
            <person name="Mulrain L."/>
            <person name="Navidi A."/>
            <person name="Naylor J."/>
            <person name="Negash T."/>
            <person name="Nguyen T."/>
            <person name="Nguyen N."/>
            <person name="Nicol R."/>
            <person name="Norbu C."/>
            <person name="Norbu N."/>
            <person name="Novod N."/>
            <person name="O'Neill B."/>
            <person name="Osman S."/>
            <person name="Markiewicz E."/>
            <person name="Oyono O.L."/>
            <person name="Patti C."/>
            <person name="Phunkhang P."/>
            <person name="Pierre F."/>
            <person name="Priest M."/>
            <person name="Raghuraman S."/>
            <person name="Rege F."/>
            <person name="Reyes R."/>
            <person name="Rise C."/>
            <person name="Rogov P."/>
            <person name="Ross K."/>
            <person name="Ryan E."/>
            <person name="Settipalli S."/>
            <person name="Shea T."/>
            <person name="Sherpa N."/>
            <person name="Shi L."/>
            <person name="Shih D."/>
            <person name="Sparrow T."/>
            <person name="Spaulding J."/>
            <person name="Stalker J."/>
            <person name="Stange-Thomann N."/>
            <person name="Stavropoulos S."/>
            <person name="Stone C."/>
            <person name="Strader C."/>
            <person name="Tesfaye S."/>
            <person name="Thomson T."/>
            <person name="Thoulutsang Y."/>
            <person name="Thoulutsang D."/>
            <person name="Topham K."/>
            <person name="Topping I."/>
            <person name="Tsamla T."/>
            <person name="Vassiliev H."/>
            <person name="Vo A."/>
            <person name="Wangchuk T."/>
            <person name="Wangdi T."/>
            <person name="Weiand M."/>
            <person name="Wilkinson J."/>
            <person name="Wilson A."/>
            <person name="Yadav S."/>
            <person name="Young G."/>
            <person name="Yu Q."/>
            <person name="Zembek L."/>
            <person name="Zhong D."/>
            <person name="Zimmer A."/>
            <person name="Zwirko Z."/>
            <person name="Jaffe D.B."/>
            <person name="Alvarez P."/>
            <person name="Brockman W."/>
            <person name="Butler J."/>
            <person name="Chin C."/>
            <person name="Gnerre S."/>
            <person name="Grabherr M."/>
            <person name="Kleber M."/>
            <person name="Mauceli E."/>
            <person name="MacCallum I."/>
        </authorList>
    </citation>
    <scope>NUCLEOTIDE SEQUENCE [LARGE SCALE GENOMIC DNA]</scope>
    <source>
        <strain evidence="12">Tai18E2 / Tucson 14021-0261.01</strain>
    </source>
</reference>
<keyword evidence="8" id="KW-0325">Glycoprotein</keyword>
<dbReference type="OrthoDB" id="8182981at2759"/>
<gene>
    <name evidence="11" type="primary">Dyak\GE10986</name>
    <name evidence="11" type="synonym">dyak_GLEANR_10892</name>
    <name evidence="11" type="synonym">GE10986</name>
    <name evidence="11" type="ORF">Dyak_GE10986</name>
</gene>
<evidence type="ECO:0000256" key="1">
    <source>
        <dbReference type="ARBA" id="ARBA00004651"/>
    </source>
</evidence>
<dbReference type="EMBL" id="CH892654">
    <property type="protein sequence ID" value="EDX00750.2"/>
    <property type="molecule type" value="Genomic_DNA"/>
</dbReference>
<evidence type="ECO:0000313" key="12">
    <source>
        <dbReference type="Proteomes" id="UP000002282"/>
    </source>
</evidence>
<dbReference type="GO" id="GO:0050907">
    <property type="term" value="P:detection of chemical stimulus involved in sensory perception"/>
    <property type="evidence" value="ECO:0007669"/>
    <property type="project" value="UniProtKB-ARBA"/>
</dbReference>
<organism evidence="11 12">
    <name type="scientific">Drosophila yakuba</name>
    <name type="common">Fruit fly</name>
    <dbReference type="NCBI Taxonomy" id="7245"/>
    <lineage>
        <taxon>Eukaryota</taxon>
        <taxon>Metazoa</taxon>
        <taxon>Ecdysozoa</taxon>
        <taxon>Arthropoda</taxon>
        <taxon>Hexapoda</taxon>
        <taxon>Insecta</taxon>
        <taxon>Pterygota</taxon>
        <taxon>Neoptera</taxon>
        <taxon>Endopterygota</taxon>
        <taxon>Diptera</taxon>
        <taxon>Brachycera</taxon>
        <taxon>Muscomorpha</taxon>
        <taxon>Ephydroidea</taxon>
        <taxon>Drosophilidae</taxon>
        <taxon>Drosophila</taxon>
        <taxon>Sophophora</taxon>
    </lineage>
</organism>
<keyword evidence="12" id="KW-1185">Reference proteome</keyword>
<evidence type="ECO:0000256" key="8">
    <source>
        <dbReference type="ARBA" id="ARBA00023180"/>
    </source>
</evidence>
<dbReference type="GO" id="GO:0015276">
    <property type="term" value="F:ligand-gated monoatomic ion channel activity"/>
    <property type="evidence" value="ECO:0007669"/>
    <property type="project" value="InterPro"/>
</dbReference>
<dbReference type="Proteomes" id="UP000002282">
    <property type="component" value="Unassembled WGS sequence"/>
</dbReference>
<dbReference type="InterPro" id="IPR001320">
    <property type="entry name" value="Iontro_rcpt_C"/>
</dbReference>
<dbReference type="SUPFAM" id="SSF53850">
    <property type="entry name" value="Periplasmic binding protein-like II"/>
    <property type="match status" value="1"/>
</dbReference>
<comment type="similarity">
    <text evidence="2">Belongs to the glutamate-gated ion channel (TC 1.A.10.1) family.</text>
</comment>
<proteinExistence type="inferred from homology"/>
<dbReference type="PANTHER" id="PTHR42643:SF40">
    <property type="entry name" value="IONOTROPIC RECEPTOR 41A-RELATED"/>
    <property type="match status" value="1"/>
</dbReference>
<comment type="subcellular location">
    <subcellularLocation>
        <location evidence="1">Cell membrane</location>
        <topology evidence="1">Multi-pass membrane protein</topology>
    </subcellularLocation>
</comment>
<evidence type="ECO:0000259" key="10">
    <source>
        <dbReference type="Pfam" id="PF00060"/>
    </source>
</evidence>
<accession>B4IV73</accession>
<dbReference type="GO" id="GO:0005886">
    <property type="term" value="C:plasma membrane"/>
    <property type="evidence" value="ECO:0007669"/>
    <property type="project" value="UniProtKB-SubCell"/>
</dbReference>
<keyword evidence="3" id="KW-1003">Cell membrane</keyword>
<keyword evidence="7" id="KW-0675">Receptor</keyword>
<evidence type="ECO:0000256" key="9">
    <source>
        <dbReference type="SAM" id="Phobius"/>
    </source>
</evidence>
<dbReference type="Gene3D" id="1.10.287.70">
    <property type="match status" value="1"/>
</dbReference>
<dbReference type="Pfam" id="PF00060">
    <property type="entry name" value="Lig_chan"/>
    <property type="match status" value="1"/>
</dbReference>
<evidence type="ECO:0000256" key="3">
    <source>
        <dbReference type="ARBA" id="ARBA00022475"/>
    </source>
</evidence>